<dbReference type="AlphaFoldDB" id="A0A1Z4C4H5"/>
<accession>A0A1Z4C4H5</accession>
<dbReference type="KEGG" id="mpsy:CEK71_21670"/>
<protein>
    <submittedName>
        <fullName evidence="2">Uncharacterized protein</fullName>
    </submittedName>
</protein>
<evidence type="ECO:0000256" key="1">
    <source>
        <dbReference type="SAM" id="MobiDB-lite"/>
    </source>
</evidence>
<name>A0A1Z4C4H5_9GAMM</name>
<sequence length="94" mass="11435">MQEYIRCSKQKYEQISDRIAYERDLKKIGQLSRILDKDRQALADILPQLMPYYEQMQQAVNKRKILLENERQPSFKPRYDQEQPKPKKDNDLTF</sequence>
<dbReference type="EMBL" id="CP022129">
    <property type="protein sequence ID" value="ASF48456.1"/>
    <property type="molecule type" value="Genomic_DNA"/>
</dbReference>
<evidence type="ECO:0000313" key="3">
    <source>
        <dbReference type="Proteomes" id="UP000197019"/>
    </source>
</evidence>
<proteinExistence type="predicted"/>
<gene>
    <name evidence="2" type="ORF">CEK71_21670</name>
</gene>
<keyword evidence="3" id="KW-1185">Reference proteome</keyword>
<dbReference type="Proteomes" id="UP000197019">
    <property type="component" value="Chromosome"/>
</dbReference>
<feature type="region of interest" description="Disordered" evidence="1">
    <location>
        <begin position="69"/>
        <end position="94"/>
    </location>
</feature>
<evidence type="ECO:0000313" key="2">
    <source>
        <dbReference type="EMBL" id="ASF48456.1"/>
    </source>
</evidence>
<reference evidence="2 3" key="1">
    <citation type="submission" date="2017-06" db="EMBL/GenBank/DDBJ databases">
        <title>Genome Sequencing of the methanotroph Methylovulum psychrotolerants str. HV10-M2 isolated from a high-altitude environment.</title>
        <authorList>
            <person name="Mateos-Rivera A."/>
        </authorList>
    </citation>
    <scope>NUCLEOTIDE SEQUENCE [LARGE SCALE GENOMIC DNA]</scope>
    <source>
        <strain evidence="2 3">HV10_M2</strain>
    </source>
</reference>
<organism evidence="2 3">
    <name type="scientific">Methylovulum psychrotolerans</name>
    <dbReference type="NCBI Taxonomy" id="1704499"/>
    <lineage>
        <taxon>Bacteria</taxon>
        <taxon>Pseudomonadati</taxon>
        <taxon>Pseudomonadota</taxon>
        <taxon>Gammaproteobacteria</taxon>
        <taxon>Methylococcales</taxon>
        <taxon>Methylococcaceae</taxon>
        <taxon>Methylovulum</taxon>
    </lineage>
</organism>